<dbReference type="PIRSF" id="PIRSF000027">
    <property type="entry name" value="Cytc_c_prime"/>
    <property type="match status" value="1"/>
</dbReference>
<dbReference type="EMBL" id="LKBA01000010">
    <property type="protein sequence ID" value="KPN62768.1"/>
    <property type="molecule type" value="Genomic_DNA"/>
</dbReference>
<keyword evidence="3" id="KW-0479">Metal-binding</keyword>
<keyword evidence="4" id="KW-0249">Electron transport</keyword>
<keyword evidence="1" id="KW-0813">Transport</keyword>
<keyword evidence="6" id="KW-0732">Signal</keyword>
<dbReference type="GO" id="GO:0022900">
    <property type="term" value="P:electron transport chain"/>
    <property type="evidence" value="ECO:0007669"/>
    <property type="project" value="InterPro"/>
</dbReference>
<sequence>MKKTSVLTALIFTSTAMAAYAHGGATGVVKERMDAMVTIGKAVKAITPMMRGETEFDAAIIRSAAETIGKHSGTNFSDLFPEGTGGAPSEARDTVWTNWSEFSELSDQLRVYADGLARAADNGMKADGQDDMSSSAMMGSSSMMGSGTNLMGGGKSEKAITADDIAQMPVDSAFALVSQTCSACHTKFRVDSK</sequence>
<dbReference type="OrthoDB" id="8115790at2"/>
<gene>
    <name evidence="7" type="ORF">AKJ29_01080</name>
</gene>
<feature type="signal peptide" evidence="6">
    <location>
        <begin position="1"/>
        <end position="18"/>
    </location>
</feature>
<evidence type="ECO:0000256" key="3">
    <source>
        <dbReference type="ARBA" id="ARBA00022723"/>
    </source>
</evidence>
<dbReference type="PROSITE" id="PS51009">
    <property type="entry name" value="CYTCII"/>
    <property type="match status" value="1"/>
</dbReference>
<dbReference type="Pfam" id="PF01322">
    <property type="entry name" value="Cytochrom_C_2"/>
    <property type="match status" value="1"/>
</dbReference>
<dbReference type="Gene3D" id="1.20.120.10">
    <property type="entry name" value="Cytochrome c/b562"/>
    <property type="match status" value="1"/>
</dbReference>
<keyword evidence="2" id="KW-0349">Heme</keyword>
<evidence type="ECO:0000313" key="7">
    <source>
        <dbReference type="EMBL" id="KPN62768.1"/>
    </source>
</evidence>
<keyword evidence="8" id="KW-1185">Reference proteome</keyword>
<dbReference type="InterPro" id="IPR012127">
    <property type="entry name" value="Cyt_c_prime"/>
</dbReference>
<feature type="chain" id="PRO_5006140014" evidence="6">
    <location>
        <begin position="19"/>
        <end position="193"/>
    </location>
</feature>
<dbReference type="GO" id="GO:0009055">
    <property type="term" value="F:electron transfer activity"/>
    <property type="evidence" value="ECO:0007669"/>
    <property type="project" value="InterPro"/>
</dbReference>
<keyword evidence="5" id="KW-0408">Iron</keyword>
<evidence type="ECO:0000256" key="2">
    <source>
        <dbReference type="ARBA" id="ARBA00022617"/>
    </source>
</evidence>
<evidence type="ECO:0000313" key="8">
    <source>
        <dbReference type="Proteomes" id="UP000050471"/>
    </source>
</evidence>
<evidence type="ECO:0000256" key="4">
    <source>
        <dbReference type="ARBA" id="ARBA00022982"/>
    </source>
</evidence>
<accession>A0A0P7IVQ6</accession>
<dbReference type="GO" id="GO:0005506">
    <property type="term" value="F:iron ion binding"/>
    <property type="evidence" value="ECO:0007669"/>
    <property type="project" value="InterPro"/>
</dbReference>
<dbReference type="InterPro" id="IPR002321">
    <property type="entry name" value="Cyt_c_II"/>
</dbReference>
<dbReference type="GO" id="GO:0020037">
    <property type="term" value="F:heme binding"/>
    <property type="evidence" value="ECO:0007669"/>
    <property type="project" value="InterPro"/>
</dbReference>
<dbReference type="STRING" id="154981.AKJ29_01080"/>
<evidence type="ECO:0000256" key="5">
    <source>
        <dbReference type="ARBA" id="ARBA00023004"/>
    </source>
</evidence>
<dbReference type="SUPFAM" id="SSF47175">
    <property type="entry name" value="Cytochromes"/>
    <property type="match status" value="1"/>
</dbReference>
<name>A0A0P7IVQ6_9RHOB</name>
<organism evidence="7 8">
    <name type="scientific">Aliiroseovarius crassostreae</name>
    <dbReference type="NCBI Taxonomy" id="154981"/>
    <lineage>
        <taxon>Bacteria</taxon>
        <taxon>Pseudomonadati</taxon>
        <taxon>Pseudomonadota</taxon>
        <taxon>Alphaproteobacteria</taxon>
        <taxon>Rhodobacterales</taxon>
        <taxon>Paracoccaceae</taxon>
        <taxon>Aliiroseovarius</taxon>
    </lineage>
</organism>
<dbReference type="InterPro" id="IPR010980">
    <property type="entry name" value="Cyt_c/b562"/>
</dbReference>
<evidence type="ECO:0000256" key="6">
    <source>
        <dbReference type="SAM" id="SignalP"/>
    </source>
</evidence>
<dbReference type="GO" id="GO:0042597">
    <property type="term" value="C:periplasmic space"/>
    <property type="evidence" value="ECO:0007669"/>
    <property type="project" value="InterPro"/>
</dbReference>
<dbReference type="AlphaFoldDB" id="A0A0P7IVQ6"/>
<protein>
    <submittedName>
        <fullName evidence="7">Cytochrome C</fullName>
    </submittedName>
</protein>
<proteinExistence type="predicted"/>
<dbReference type="RefSeq" id="WP_055191145.1">
    <property type="nucleotide sequence ID" value="NZ_FPBS01000024.1"/>
</dbReference>
<dbReference type="Proteomes" id="UP000050471">
    <property type="component" value="Unassembled WGS sequence"/>
</dbReference>
<reference evidence="7 8" key="1">
    <citation type="submission" date="2015-09" db="EMBL/GenBank/DDBJ databases">
        <title>Draft genome sequence of Aliiroseovarius crassostreae CV919-312TSm, the causative agent of Roseovarius Oyster Disease (formerly Juvenile Oyster Disease).</title>
        <authorList>
            <person name="Kessner L."/>
            <person name="Spinard E."/>
            <person name="Nelson D."/>
        </authorList>
    </citation>
    <scope>NUCLEOTIDE SEQUENCE [LARGE SCALE GENOMIC DNA]</scope>
    <source>
        <strain evidence="7 8">CV919-312</strain>
    </source>
</reference>
<comment type="caution">
    <text evidence="7">The sequence shown here is derived from an EMBL/GenBank/DDBJ whole genome shotgun (WGS) entry which is preliminary data.</text>
</comment>
<evidence type="ECO:0000256" key="1">
    <source>
        <dbReference type="ARBA" id="ARBA00022448"/>
    </source>
</evidence>